<dbReference type="STRING" id="7757.ENSPMAP00000010007"/>
<keyword evidence="3" id="KW-0186">Copper</keyword>
<dbReference type="Pfam" id="PF00403">
    <property type="entry name" value="HMA"/>
    <property type="match status" value="3"/>
</dbReference>
<feature type="domain" description="HMA" evidence="4">
    <location>
        <begin position="339"/>
        <end position="405"/>
    </location>
</feature>
<evidence type="ECO:0000256" key="3">
    <source>
        <dbReference type="ARBA" id="ARBA00023008"/>
    </source>
</evidence>
<organism evidence="5">
    <name type="scientific">Petromyzon marinus</name>
    <name type="common">Sea lamprey</name>
    <dbReference type="NCBI Taxonomy" id="7757"/>
    <lineage>
        <taxon>Eukaryota</taxon>
        <taxon>Metazoa</taxon>
        <taxon>Chordata</taxon>
        <taxon>Craniata</taxon>
        <taxon>Vertebrata</taxon>
        <taxon>Cyclostomata</taxon>
        <taxon>Hyperoartia</taxon>
        <taxon>Petromyzontiformes</taxon>
        <taxon>Petromyzontidae</taxon>
        <taxon>Petromyzon</taxon>
    </lineage>
</organism>
<keyword evidence="2" id="KW-0406">Ion transport</keyword>
<dbReference type="InterPro" id="IPR017969">
    <property type="entry name" value="Heavy-metal-associated_CS"/>
</dbReference>
<reference evidence="5" key="2">
    <citation type="submission" date="2025-09" db="UniProtKB">
        <authorList>
            <consortium name="Ensembl"/>
        </authorList>
    </citation>
    <scope>IDENTIFICATION</scope>
</reference>
<feature type="domain" description="HMA" evidence="4">
    <location>
        <begin position="137"/>
        <end position="203"/>
    </location>
</feature>
<evidence type="ECO:0000256" key="2">
    <source>
        <dbReference type="ARBA" id="ARBA00022796"/>
    </source>
</evidence>
<dbReference type="InterPro" id="IPR006121">
    <property type="entry name" value="HMA_dom"/>
</dbReference>
<keyword evidence="2" id="KW-0813">Transport</keyword>
<dbReference type="Ensembl" id="ENSPMAT00000010051.1">
    <property type="protein sequence ID" value="ENSPMAP00000010007.1"/>
    <property type="gene ID" value="ENSPMAG00000009092.1"/>
</dbReference>
<proteinExistence type="predicted"/>
<evidence type="ECO:0000313" key="5">
    <source>
        <dbReference type="Ensembl" id="ENSPMAP00000010007.1"/>
    </source>
</evidence>
<dbReference type="PANTHER" id="PTHR46594">
    <property type="entry name" value="P-TYPE CATION-TRANSPORTING ATPASE"/>
    <property type="match status" value="1"/>
</dbReference>
<dbReference type="PROSITE" id="PS50846">
    <property type="entry name" value="HMA_2"/>
    <property type="match status" value="4"/>
</dbReference>
<dbReference type="PROSITE" id="PS01047">
    <property type="entry name" value="HMA_1"/>
    <property type="match status" value="2"/>
</dbReference>
<dbReference type="GeneTree" id="ENSGT00940000172805"/>
<dbReference type="OMA" id="ANIERHM"/>
<dbReference type="NCBIfam" id="TIGR00003">
    <property type="entry name" value="copper ion binding protein"/>
    <property type="match status" value="2"/>
</dbReference>
<accession>S4RXR6</accession>
<dbReference type="HOGENOM" id="CLU_515421_0_0_1"/>
<dbReference type="GO" id="GO:0006825">
    <property type="term" value="P:copper ion transport"/>
    <property type="evidence" value="ECO:0007669"/>
    <property type="project" value="UniProtKB-KW"/>
</dbReference>
<protein>
    <recommendedName>
        <fullName evidence="4">HMA domain-containing protein</fullName>
    </recommendedName>
</protein>
<dbReference type="GO" id="GO:0005507">
    <property type="term" value="F:copper ion binding"/>
    <property type="evidence" value="ECO:0007669"/>
    <property type="project" value="InterPro"/>
</dbReference>
<feature type="domain" description="HMA" evidence="4">
    <location>
        <begin position="448"/>
        <end position="475"/>
    </location>
</feature>
<keyword evidence="1" id="KW-0479">Metal-binding</keyword>
<evidence type="ECO:0000256" key="1">
    <source>
        <dbReference type="ARBA" id="ARBA00022723"/>
    </source>
</evidence>
<evidence type="ECO:0000259" key="4">
    <source>
        <dbReference type="PROSITE" id="PS50846"/>
    </source>
</evidence>
<keyword evidence="2" id="KW-0187">Copper transport</keyword>
<dbReference type="InterPro" id="IPR036163">
    <property type="entry name" value="HMA_dom_sf"/>
</dbReference>
<dbReference type="AlphaFoldDB" id="S4RXR6"/>
<dbReference type="PANTHER" id="PTHR46594:SF4">
    <property type="entry name" value="P-TYPE CATION-TRANSPORTING ATPASE"/>
    <property type="match status" value="1"/>
</dbReference>
<reference evidence="5" key="1">
    <citation type="submission" date="2025-08" db="UniProtKB">
        <authorList>
            <consortium name="Ensembl"/>
        </authorList>
    </citation>
    <scope>IDENTIFICATION</scope>
</reference>
<dbReference type="FunFam" id="3.30.70.100:FF:000001">
    <property type="entry name" value="ATPase copper transporting beta"/>
    <property type="match status" value="3"/>
</dbReference>
<dbReference type="PRINTS" id="PR00942">
    <property type="entry name" value="CUATPASEI"/>
</dbReference>
<feature type="domain" description="HMA" evidence="4">
    <location>
        <begin position="234"/>
        <end position="300"/>
    </location>
</feature>
<dbReference type="Gene3D" id="3.30.70.100">
    <property type="match status" value="4"/>
</dbReference>
<dbReference type="SUPFAM" id="SSF55008">
    <property type="entry name" value="HMA, heavy metal-associated domain"/>
    <property type="match status" value="4"/>
</dbReference>
<name>S4RXR6_PETMA</name>
<sequence length="475" mass="50432">QVSLLDMSARVLYDARRQAPESLLEAVERAGFEASLDLGGDGSRFPADTESVEILVTGATPSAELRGRSLADLAASLRGVTATDVVRSPSEEAEDARRKMNVTFLPELTGANVICQKIEDFGYRATLQAGRRQPGLATLVVTVEGMKRQTCARRVESALAKLPGVEHVEASLASREVRIGYKSHLINASELRRQIEALGFAALLPKSPLKREKSRALPADPQSSAPPSEAIESATITLGVEGMHCKSCVDNIESHVGELAAVYSIEVSLSESKADIRYNPTLLGPADLKQAIESLPPGNLSVSFGLRSTDLPSPNVYQSLLSRCAKGAVEEPVPRADNPTVVLRVTGMTCASCVQNVEGGLAKRAGVRSVSVSLGDGTATVSYDRGVTSPEILQGAVEDMGYGATLTGNIPLSLSPVTFPPSLTVNLDLYVELPPKPSGEREDAREPEKCLLRVTGMTCASCVANIENNLKKKDG</sequence>
<dbReference type="CDD" id="cd00371">
    <property type="entry name" value="HMA"/>
    <property type="match status" value="4"/>
</dbReference>
<dbReference type="InterPro" id="IPR006122">
    <property type="entry name" value="HMA_Cu_ion-bd"/>
</dbReference>